<dbReference type="PANTHER" id="PTHR43236">
    <property type="entry name" value="ANTITOXIN HIGA1"/>
    <property type="match status" value="1"/>
</dbReference>
<dbReference type="InterPro" id="IPR010982">
    <property type="entry name" value="Lambda_DNA-bd_dom_sf"/>
</dbReference>
<feature type="domain" description="HTH cro/C1-type" evidence="1">
    <location>
        <begin position="3"/>
        <end position="44"/>
    </location>
</feature>
<dbReference type="GO" id="GO:0003677">
    <property type="term" value="F:DNA binding"/>
    <property type="evidence" value="ECO:0007669"/>
    <property type="project" value="InterPro"/>
</dbReference>
<dbReference type="PROSITE" id="PS50943">
    <property type="entry name" value="HTH_CROC1"/>
    <property type="match status" value="1"/>
</dbReference>
<dbReference type="InterPro" id="IPR001387">
    <property type="entry name" value="Cro/C1-type_HTH"/>
</dbReference>
<dbReference type="SUPFAM" id="SSF47413">
    <property type="entry name" value="lambda repressor-like DNA-binding domains"/>
    <property type="match status" value="1"/>
</dbReference>
<evidence type="ECO:0000259" key="1">
    <source>
        <dbReference type="PROSITE" id="PS50943"/>
    </source>
</evidence>
<evidence type="ECO:0000313" key="3">
    <source>
        <dbReference type="Proteomes" id="UP001211513"/>
    </source>
</evidence>
<dbReference type="PANTHER" id="PTHR43236:SF1">
    <property type="entry name" value="BLL7220 PROTEIN"/>
    <property type="match status" value="1"/>
</dbReference>
<accession>A0AAJ5R2K9</accession>
<evidence type="ECO:0000313" key="2">
    <source>
        <dbReference type="EMBL" id="WCF29465.1"/>
    </source>
</evidence>
<dbReference type="EMBL" id="CP109886">
    <property type="protein sequence ID" value="WCF29465.1"/>
    <property type="molecule type" value="Genomic_DNA"/>
</dbReference>
<protein>
    <submittedName>
        <fullName evidence="2">Helix-turn-helix domain-containing protein</fullName>
    </submittedName>
</protein>
<sequence>MVALADLVGVKAAAISQYEKGHHSPRMEISQILAKRLNLPLSYFLKPELIASVEQHRLFYRSMSSTTRLARTRAARRLEWFKEIVAYFEQFFDFPEPNLPDFGLPDDFRKITRSMIESAAEQLRAFWQLGMGPIADVIRTMEANGIYVSRSTLDAETLDAFSEFEDQRPYIFLE</sequence>
<dbReference type="InterPro" id="IPR052345">
    <property type="entry name" value="Rad_response_metalloprotease"/>
</dbReference>
<proteinExistence type="predicted"/>
<dbReference type="Gene3D" id="1.10.260.40">
    <property type="entry name" value="lambda repressor-like DNA-binding domains"/>
    <property type="match status" value="1"/>
</dbReference>
<reference evidence="2" key="1">
    <citation type="journal article" date="2022" name="Phytopathology">
        <title>Complete circularized genome resources of seven strains of Xylella fastidiosa subsp. fastidiosa using hybrid assembly reveals unknown plasmids.</title>
        <authorList>
            <person name="Velasco-Amo M.D.P."/>
            <person name="Arias-Giraldo L.F.F."/>
            <person name="Ecija M.R."/>
            <person name="De La Fuente L."/>
            <person name="Marco-Noales E."/>
            <person name="Moralejo E."/>
            <person name="Navas-Cort J.A."/>
            <person name="Landa B.B."/>
        </authorList>
    </citation>
    <scope>NUCLEOTIDE SEQUENCE</scope>
    <source>
        <strain evidence="2">CFBP8073</strain>
    </source>
</reference>
<dbReference type="RefSeq" id="WP_272143255.1">
    <property type="nucleotide sequence ID" value="NZ_CP109886.1"/>
</dbReference>
<organism evidence="2 3">
    <name type="scientific">Xylella fastidiosa subsp. fastidiosa</name>
    <dbReference type="NCBI Taxonomy" id="644356"/>
    <lineage>
        <taxon>Bacteria</taxon>
        <taxon>Pseudomonadati</taxon>
        <taxon>Pseudomonadota</taxon>
        <taxon>Gammaproteobacteria</taxon>
        <taxon>Lysobacterales</taxon>
        <taxon>Lysobacteraceae</taxon>
        <taxon>Xylella</taxon>
    </lineage>
</organism>
<dbReference type="Proteomes" id="UP001211513">
    <property type="component" value="Chromosome"/>
</dbReference>
<dbReference type="Pfam" id="PF01381">
    <property type="entry name" value="HTH_3"/>
    <property type="match status" value="1"/>
</dbReference>
<dbReference type="CDD" id="cd00093">
    <property type="entry name" value="HTH_XRE"/>
    <property type="match status" value="1"/>
</dbReference>
<name>A0AAJ5R2K9_XYLFS</name>
<dbReference type="AlphaFoldDB" id="A0AAJ5R2K9"/>
<reference evidence="2" key="2">
    <citation type="submission" date="2022-10" db="EMBL/GenBank/DDBJ databases">
        <authorList>
            <person name="Landa B."/>
            <person name="Arias-Giraldo L.F."/>
            <person name="Roman-Ecija M."/>
            <person name="Velasco-Amo M.P."/>
            <person name="De La Fuente L."/>
            <person name="Marco-Noales E."/>
            <person name="Moralejo E."/>
        </authorList>
    </citation>
    <scope>NUCLEOTIDE SEQUENCE</scope>
    <source>
        <strain evidence="2">CFBP8073</strain>
    </source>
</reference>
<gene>
    <name evidence="2" type="ORF">OK117_05235</name>
</gene>